<dbReference type="EMBL" id="LK933116">
    <property type="protein sequence ID" value="CDT33626.1"/>
    <property type="molecule type" value="Genomic_DNA"/>
</dbReference>
<dbReference type="InterPro" id="IPR016772">
    <property type="entry name" value="UCP020408"/>
</dbReference>
<organism evidence="2">
    <name type="scientific">Clostridioides difficile</name>
    <name type="common">Peptoclostridium difficile</name>
    <dbReference type="NCBI Taxonomy" id="1496"/>
    <lineage>
        <taxon>Bacteria</taxon>
        <taxon>Bacillati</taxon>
        <taxon>Bacillota</taxon>
        <taxon>Clostridia</taxon>
        <taxon>Peptostreptococcales</taxon>
        <taxon>Peptostreptococcaceae</taxon>
        <taxon>Clostridioides</taxon>
    </lineage>
</organism>
<proteinExistence type="inferred from homology"/>
<sequence length="126" mass="14562">MNLLVIGGHERMEKDYMVMAKKKGYKTKVYTTMSSKLNNSIGRPDAVVILTSTVSHKMSRTVESQAKKQDILIVRHKNSSKVAFNECLDMVDECLGNCSKCKLKDKQKQKIYRYKKYINIKLKVLR</sequence>
<dbReference type="Pfam" id="PF10087">
    <property type="entry name" value="DUF2325"/>
    <property type="match status" value="1"/>
</dbReference>
<protein>
    <recommendedName>
        <fullName evidence="3">ABC transporter substrate-binding protein</fullName>
    </recommendedName>
</protein>
<reference evidence="2" key="1">
    <citation type="submission" date="2014-07" db="EMBL/GenBank/DDBJ databases">
        <authorList>
            <person name="Monot Marc"/>
        </authorList>
    </citation>
    <scope>NUCLEOTIDE SEQUENCE</scope>
    <source>
        <strain evidence="2">7032989</strain>
    </source>
</reference>
<gene>
    <name evidence="2" type="ORF">BN1095_440027</name>
</gene>
<comment type="similarity">
    <text evidence="1">Belongs to the UPF0751 family.</text>
</comment>
<accession>A0A069APX6</accession>
<evidence type="ECO:0000256" key="1">
    <source>
        <dbReference type="ARBA" id="ARBA00007189"/>
    </source>
</evidence>
<evidence type="ECO:0000313" key="2">
    <source>
        <dbReference type="EMBL" id="CDT33626.1"/>
    </source>
</evidence>
<name>A0A069APX6_CLODI</name>
<evidence type="ECO:0008006" key="3">
    <source>
        <dbReference type="Google" id="ProtNLM"/>
    </source>
</evidence>
<dbReference type="AlphaFoldDB" id="A0A069APX6"/>